<dbReference type="RefSeq" id="XP_067717880.1">
    <property type="nucleotide sequence ID" value="XM_067861779.1"/>
</dbReference>
<evidence type="ECO:0000313" key="1">
    <source>
        <dbReference type="EMBL" id="GIX65811.1"/>
    </source>
</evidence>
<gene>
    <name evidence="1" type="ORF">BcabD6B2_52460</name>
</gene>
<organism evidence="1 2">
    <name type="scientific">Babesia caballi</name>
    <dbReference type="NCBI Taxonomy" id="5871"/>
    <lineage>
        <taxon>Eukaryota</taxon>
        <taxon>Sar</taxon>
        <taxon>Alveolata</taxon>
        <taxon>Apicomplexa</taxon>
        <taxon>Aconoidasida</taxon>
        <taxon>Piroplasmida</taxon>
        <taxon>Babesiidae</taxon>
        <taxon>Babesia</taxon>
    </lineage>
</organism>
<sequence length="241" mass="25814">MPSFTAISSDTHLERRAISGGRGVSKVQQLGDGEGLVAGKRHAFEVSALQRAQQVVDGVVVAVHFGKRAPVGGRGEHAQEVEENLGGRRDGVESPSRLGQRRAAAAVQQQRRLEGATVRGVERPKRRDIRPGDGHARARVRFVGRRAPREIGSHDGRIGLRHGADASAGTIDAGRRSPIVEEEDGVQVVVAHSGAEKAQPQIDQRVHVDSRRALGRVHVLLHESGADVAEDLPDAALRGHL</sequence>
<proteinExistence type="predicted"/>
<protein>
    <submittedName>
        <fullName evidence="1">3-ketoacyl-ACP reductase</fullName>
    </submittedName>
</protein>
<evidence type="ECO:0000313" key="2">
    <source>
        <dbReference type="Proteomes" id="UP001497744"/>
    </source>
</evidence>
<keyword evidence="2" id="KW-1185">Reference proteome</keyword>
<dbReference type="Proteomes" id="UP001497744">
    <property type="component" value="Unassembled WGS sequence"/>
</dbReference>
<name>A0AAV4M141_BABCB</name>
<reference evidence="1 2" key="1">
    <citation type="submission" date="2021-06" db="EMBL/GenBank/DDBJ databases">
        <title>Genome sequence of Babesia caballi.</title>
        <authorList>
            <person name="Yamagishi J."/>
            <person name="Kidaka T."/>
            <person name="Ochi A."/>
        </authorList>
    </citation>
    <scope>NUCLEOTIDE SEQUENCE [LARGE SCALE GENOMIC DNA]</scope>
    <source>
        <strain evidence="1">USDA-D6B2</strain>
    </source>
</reference>
<accession>A0AAV4M141</accession>
<comment type="caution">
    <text evidence="1">The sequence shown here is derived from an EMBL/GenBank/DDBJ whole genome shotgun (WGS) entry which is preliminary data.</text>
</comment>
<dbReference type="GeneID" id="94197292"/>
<dbReference type="EMBL" id="BPLF01000005">
    <property type="protein sequence ID" value="GIX65811.1"/>
    <property type="molecule type" value="Genomic_DNA"/>
</dbReference>
<dbReference type="AlphaFoldDB" id="A0AAV4M141"/>